<reference evidence="7 8" key="1">
    <citation type="submission" date="2021-06" db="EMBL/GenBank/DDBJ databases">
        <title>Description of novel taxa of the family Lachnospiraceae.</title>
        <authorList>
            <person name="Chaplin A.V."/>
            <person name="Sokolova S.R."/>
            <person name="Pikina A.P."/>
            <person name="Korzhanova M."/>
            <person name="Belova V."/>
            <person name="Korostin D."/>
            <person name="Efimov B.A."/>
        </authorList>
    </citation>
    <scope>NUCLEOTIDE SEQUENCE [LARGE SCALE GENOMIC DNA]</scope>
    <source>
        <strain evidence="7 8">ASD4241</strain>
    </source>
</reference>
<sequence length="625" mass="71961">MKNHAERLLKRLNNLKKGLRFKISMLNSVFFLAALTVILAIVSVMNYKTIIRKEEQAFRAYLTNSLISVDNKLKDMSRVSLMSTSGDRFQDILLNNQNRNIYEQIQDEEYLDEYYTSLVGIRDDISGIYIYDMESLIFYHDSMNPSLRRNLNAFSLMAGVKQKATNLQQANCYLAAEQLPGFMRYSQNYIENPFQGNCIWMLRDIYSFSPHKVVGSVALTIQAEKLREILEDSIGEEMFYILLTPTNKIVCCRDGNLIGMDLESISGDIAAALSTKGSMEAKWDGEICKIMSLQSEYSSLRLITGKPVRLLAKEATGFVWYSVGIGLGVAVIIIILTFRNVGRNLKPLKFLVKEMTDFDGDSGKIHYPEARSDEIRQLVKAFRGMVDMLDQLMETQYKDQMRINEIKLNEQKLSMLYLKSQVNPHFLYNTLDNIRIRAQINGDTEVCYMLMELVKFFRLNVKAGHQFVTLDHEFSLIDSYLKLMCYRYEQIGYHYNIDQTLLGVMVPNFILQPLVENSLVHGLRDKGYKGKLLIEAHRRANGGQIEISIMDDGRGFDQLDRDHICGLLDKYEDQSDLNRRTSIGIVNVQRRLKMFYGEECGLHYTENKDGGVTAHIIIKERYEIS</sequence>
<organism evidence="7 8">
    <name type="scientific">Diplocloster modestus</name>
    <dbReference type="NCBI Taxonomy" id="2850322"/>
    <lineage>
        <taxon>Bacteria</taxon>
        <taxon>Bacillati</taxon>
        <taxon>Bacillota</taxon>
        <taxon>Clostridia</taxon>
        <taxon>Lachnospirales</taxon>
        <taxon>Lachnospiraceae</taxon>
        <taxon>Diplocloster</taxon>
    </lineage>
</organism>
<evidence type="ECO:0000256" key="2">
    <source>
        <dbReference type="ARBA" id="ARBA00022553"/>
    </source>
</evidence>
<dbReference type="Pfam" id="PF02518">
    <property type="entry name" value="HATPase_c"/>
    <property type="match status" value="1"/>
</dbReference>
<dbReference type="Gene3D" id="3.30.565.10">
    <property type="entry name" value="Histidine kinase-like ATPase, C-terminal domain"/>
    <property type="match status" value="1"/>
</dbReference>
<evidence type="ECO:0000256" key="1">
    <source>
        <dbReference type="ARBA" id="ARBA00004370"/>
    </source>
</evidence>
<dbReference type="InterPro" id="IPR050640">
    <property type="entry name" value="Bact_2-comp_sensor_kinase"/>
</dbReference>
<dbReference type="GO" id="GO:0016301">
    <property type="term" value="F:kinase activity"/>
    <property type="evidence" value="ECO:0007669"/>
    <property type="project" value="UniProtKB-KW"/>
</dbReference>
<dbReference type="Pfam" id="PF06580">
    <property type="entry name" value="His_kinase"/>
    <property type="match status" value="1"/>
</dbReference>
<keyword evidence="5" id="KW-0472">Membrane</keyword>
<dbReference type="InterPro" id="IPR003594">
    <property type="entry name" value="HATPase_dom"/>
</dbReference>
<evidence type="ECO:0000259" key="6">
    <source>
        <dbReference type="PROSITE" id="PS50885"/>
    </source>
</evidence>
<dbReference type="EMBL" id="JAHQCX010000003">
    <property type="protein sequence ID" value="MBU9725568.1"/>
    <property type="molecule type" value="Genomic_DNA"/>
</dbReference>
<dbReference type="InterPro" id="IPR010559">
    <property type="entry name" value="Sig_transdc_His_kin_internal"/>
</dbReference>
<evidence type="ECO:0000256" key="3">
    <source>
        <dbReference type="ARBA" id="ARBA00022679"/>
    </source>
</evidence>
<keyword evidence="5" id="KW-1133">Transmembrane helix</keyword>
<dbReference type="InterPro" id="IPR036890">
    <property type="entry name" value="HATPase_C_sf"/>
</dbReference>
<dbReference type="Proteomes" id="UP001314681">
    <property type="component" value="Unassembled WGS sequence"/>
</dbReference>
<evidence type="ECO:0000256" key="5">
    <source>
        <dbReference type="SAM" id="Phobius"/>
    </source>
</evidence>
<feature type="domain" description="HAMP" evidence="6">
    <location>
        <begin position="342"/>
        <end position="394"/>
    </location>
</feature>
<dbReference type="RefSeq" id="WP_238726446.1">
    <property type="nucleotide sequence ID" value="NZ_JAHQCX010000003.1"/>
</dbReference>
<dbReference type="Gene3D" id="6.10.340.10">
    <property type="match status" value="1"/>
</dbReference>
<name>A0ABS6K515_9FIRM</name>
<dbReference type="PANTHER" id="PTHR34220:SF7">
    <property type="entry name" value="SENSOR HISTIDINE KINASE YPDA"/>
    <property type="match status" value="1"/>
</dbReference>
<protein>
    <submittedName>
        <fullName evidence="7">Histidine kinase</fullName>
    </submittedName>
</protein>
<keyword evidence="5" id="KW-0812">Transmembrane</keyword>
<dbReference type="PANTHER" id="PTHR34220">
    <property type="entry name" value="SENSOR HISTIDINE KINASE YPDA"/>
    <property type="match status" value="1"/>
</dbReference>
<evidence type="ECO:0000313" key="7">
    <source>
        <dbReference type="EMBL" id="MBU9725568.1"/>
    </source>
</evidence>
<dbReference type="InterPro" id="IPR003660">
    <property type="entry name" value="HAMP_dom"/>
</dbReference>
<dbReference type="CDD" id="cd06225">
    <property type="entry name" value="HAMP"/>
    <property type="match status" value="1"/>
</dbReference>
<comment type="caution">
    <text evidence="7">The sequence shown here is derived from an EMBL/GenBank/DDBJ whole genome shotgun (WGS) entry which is preliminary data.</text>
</comment>
<keyword evidence="2" id="KW-0597">Phosphoprotein</keyword>
<keyword evidence="4 7" id="KW-0418">Kinase</keyword>
<accession>A0ABS6K515</accession>
<evidence type="ECO:0000313" key="8">
    <source>
        <dbReference type="Proteomes" id="UP001314681"/>
    </source>
</evidence>
<feature type="transmembrane region" description="Helical" evidence="5">
    <location>
        <begin position="318"/>
        <end position="338"/>
    </location>
</feature>
<comment type="subcellular location">
    <subcellularLocation>
        <location evidence="1">Membrane</location>
    </subcellularLocation>
</comment>
<keyword evidence="3" id="KW-0808">Transferase</keyword>
<evidence type="ECO:0000256" key="4">
    <source>
        <dbReference type="ARBA" id="ARBA00022777"/>
    </source>
</evidence>
<keyword evidence="8" id="KW-1185">Reference proteome</keyword>
<feature type="transmembrane region" description="Helical" evidence="5">
    <location>
        <begin position="21"/>
        <end position="45"/>
    </location>
</feature>
<proteinExistence type="predicted"/>
<dbReference type="SUPFAM" id="SSF55874">
    <property type="entry name" value="ATPase domain of HSP90 chaperone/DNA topoisomerase II/histidine kinase"/>
    <property type="match status" value="1"/>
</dbReference>
<gene>
    <name evidence="7" type="ORF">KTH90_06020</name>
</gene>
<dbReference type="PROSITE" id="PS50885">
    <property type="entry name" value="HAMP"/>
    <property type="match status" value="1"/>
</dbReference>